<dbReference type="RefSeq" id="XP_013255994.1">
    <property type="nucleotide sequence ID" value="XM_013400540.1"/>
</dbReference>
<dbReference type="VEuPathDB" id="FungiDB:A1O9_10379"/>
<organism evidence="5 6">
    <name type="scientific">Exophiala aquamarina CBS 119918</name>
    <dbReference type="NCBI Taxonomy" id="1182545"/>
    <lineage>
        <taxon>Eukaryota</taxon>
        <taxon>Fungi</taxon>
        <taxon>Dikarya</taxon>
        <taxon>Ascomycota</taxon>
        <taxon>Pezizomycotina</taxon>
        <taxon>Eurotiomycetes</taxon>
        <taxon>Chaetothyriomycetidae</taxon>
        <taxon>Chaetothyriales</taxon>
        <taxon>Herpotrichiellaceae</taxon>
        <taxon>Exophiala</taxon>
    </lineage>
</organism>
<comment type="caution">
    <text evidence="5">The sequence shown here is derived from an EMBL/GenBank/DDBJ whole genome shotgun (WGS) entry which is preliminary data.</text>
</comment>
<dbReference type="STRING" id="1182545.A0A072NZW8"/>
<evidence type="ECO:0000256" key="2">
    <source>
        <dbReference type="ARBA" id="ARBA00023242"/>
    </source>
</evidence>
<dbReference type="GO" id="GO:0046982">
    <property type="term" value="F:protein heterodimerization activity"/>
    <property type="evidence" value="ECO:0007669"/>
    <property type="project" value="InterPro"/>
</dbReference>
<evidence type="ECO:0000259" key="4">
    <source>
        <dbReference type="Pfam" id="PF00808"/>
    </source>
</evidence>
<dbReference type="GO" id="GO:0006261">
    <property type="term" value="P:DNA-templated DNA replication"/>
    <property type="evidence" value="ECO:0007669"/>
    <property type="project" value="TreeGrafter"/>
</dbReference>
<reference evidence="5 6" key="1">
    <citation type="submission" date="2013-03" db="EMBL/GenBank/DDBJ databases">
        <title>The Genome Sequence of Exophiala aquamarina CBS 119918.</title>
        <authorList>
            <consortium name="The Broad Institute Genomics Platform"/>
            <person name="Cuomo C."/>
            <person name="de Hoog S."/>
            <person name="Gorbushina A."/>
            <person name="Walker B."/>
            <person name="Young S.K."/>
            <person name="Zeng Q."/>
            <person name="Gargeya S."/>
            <person name="Fitzgerald M."/>
            <person name="Haas B."/>
            <person name="Abouelleil A."/>
            <person name="Allen A.W."/>
            <person name="Alvarado L."/>
            <person name="Arachchi H.M."/>
            <person name="Berlin A.M."/>
            <person name="Chapman S.B."/>
            <person name="Gainer-Dewar J."/>
            <person name="Goldberg J."/>
            <person name="Griggs A."/>
            <person name="Gujja S."/>
            <person name="Hansen M."/>
            <person name="Howarth C."/>
            <person name="Imamovic A."/>
            <person name="Ireland A."/>
            <person name="Larimer J."/>
            <person name="McCowan C."/>
            <person name="Murphy C."/>
            <person name="Pearson M."/>
            <person name="Poon T.W."/>
            <person name="Priest M."/>
            <person name="Roberts A."/>
            <person name="Saif S."/>
            <person name="Shea T."/>
            <person name="Sisk P."/>
            <person name="Sykes S."/>
            <person name="Wortman J."/>
            <person name="Nusbaum C."/>
            <person name="Birren B."/>
        </authorList>
    </citation>
    <scope>NUCLEOTIDE SEQUENCE [LARGE SCALE GENOMIC DNA]</scope>
    <source>
        <strain evidence="5 6">CBS 119918</strain>
    </source>
</reference>
<dbReference type="Proteomes" id="UP000027920">
    <property type="component" value="Unassembled WGS sequence"/>
</dbReference>
<gene>
    <name evidence="5" type="ORF">A1O9_10379</name>
</gene>
<sequence>MPANNAPNSSPGSDEATGTTALPLARVKKIIAQDPDIVKCSTTATFSIAVATEIFIRYLTEQAHNVAKSERKPRRTIAYKDIATAVSRIDNLEFLSDTVPRTKTYRQFREEKAQEAAARAAEVSAGSVNSANGDVSSISIQTMMKNPQANGANGINGHGTMPGSPIAHRSAHQRNYSNPDPVRDIDMTG</sequence>
<evidence type="ECO:0000313" key="5">
    <source>
        <dbReference type="EMBL" id="KEF53404.1"/>
    </source>
</evidence>
<comment type="subcellular location">
    <subcellularLocation>
        <location evidence="1">Nucleus</location>
    </subcellularLocation>
</comment>
<name>A0A072NZW8_9EURO</name>
<dbReference type="InterPro" id="IPR050568">
    <property type="entry name" value="Transcr_DNA_Rep_Reg"/>
</dbReference>
<dbReference type="OrthoDB" id="636685at2759"/>
<dbReference type="PANTHER" id="PTHR10252">
    <property type="entry name" value="HISTONE-LIKE TRANSCRIPTION FACTOR CCAAT-RELATED"/>
    <property type="match status" value="1"/>
</dbReference>
<feature type="region of interest" description="Disordered" evidence="3">
    <location>
        <begin position="153"/>
        <end position="189"/>
    </location>
</feature>
<evidence type="ECO:0000256" key="1">
    <source>
        <dbReference type="ARBA" id="ARBA00004123"/>
    </source>
</evidence>
<protein>
    <recommendedName>
        <fullName evidence="4">Transcription factor CBF/NF-Y/archaeal histone domain-containing protein</fullName>
    </recommendedName>
</protein>
<dbReference type="PANTHER" id="PTHR10252:SF54">
    <property type="entry name" value="CHROMATIN ACCESSIBILITY COMPLEX PROTEIN 1"/>
    <property type="match status" value="1"/>
</dbReference>
<dbReference type="AlphaFoldDB" id="A0A072NZW8"/>
<dbReference type="GeneID" id="25285283"/>
<feature type="domain" description="Transcription factor CBF/NF-Y/archaeal histone" evidence="4">
    <location>
        <begin position="21"/>
        <end position="86"/>
    </location>
</feature>
<dbReference type="GO" id="GO:0008623">
    <property type="term" value="C:CHRAC"/>
    <property type="evidence" value="ECO:0007669"/>
    <property type="project" value="TreeGrafter"/>
</dbReference>
<dbReference type="InterPro" id="IPR003958">
    <property type="entry name" value="CBFA_NFYB_domain"/>
</dbReference>
<dbReference type="SUPFAM" id="SSF47113">
    <property type="entry name" value="Histone-fold"/>
    <property type="match status" value="1"/>
</dbReference>
<evidence type="ECO:0000313" key="6">
    <source>
        <dbReference type="Proteomes" id="UP000027920"/>
    </source>
</evidence>
<dbReference type="Gene3D" id="1.10.20.10">
    <property type="entry name" value="Histone, subunit A"/>
    <property type="match status" value="1"/>
</dbReference>
<dbReference type="InterPro" id="IPR009072">
    <property type="entry name" value="Histone-fold"/>
</dbReference>
<dbReference type="Pfam" id="PF00808">
    <property type="entry name" value="CBFD_NFYB_HMF"/>
    <property type="match status" value="1"/>
</dbReference>
<dbReference type="EMBL" id="AMGV01000013">
    <property type="protein sequence ID" value="KEF53404.1"/>
    <property type="molecule type" value="Genomic_DNA"/>
</dbReference>
<keyword evidence="6" id="KW-1185">Reference proteome</keyword>
<keyword evidence="2" id="KW-0539">Nucleus</keyword>
<accession>A0A072NZW8</accession>
<proteinExistence type="predicted"/>
<dbReference type="CDD" id="cd23645">
    <property type="entry name" value="HFD_Dpb3-like"/>
    <property type="match status" value="1"/>
</dbReference>
<dbReference type="HOGENOM" id="CLU_045277_7_2_1"/>
<evidence type="ECO:0000256" key="3">
    <source>
        <dbReference type="SAM" id="MobiDB-lite"/>
    </source>
</evidence>